<evidence type="ECO:0000256" key="2">
    <source>
        <dbReference type="SAM" id="Phobius"/>
    </source>
</evidence>
<sequence>MPKAKSMTKTPAAKRTPTRTKNGRDSVTLPVQWTATEYVPRKRWWWFIGLVLVAAWFSLLMIALREWSVLAFIVAATLTMLVTYVPRARDQKWTLKMTSLSVDKTTVQLENYRAFTIEELPGTKAIAPRPSITLLPMRRLGWPFSVYLPASEETTAGIIEALEVVLPYNDAVSYQTSTRILQRLTRWLRLG</sequence>
<feature type="transmembrane region" description="Helical" evidence="2">
    <location>
        <begin position="44"/>
        <end position="63"/>
    </location>
</feature>
<accession>A0A8H2KAI3</accession>
<feature type="region of interest" description="Disordered" evidence="1">
    <location>
        <begin position="1"/>
        <end position="25"/>
    </location>
</feature>
<evidence type="ECO:0000256" key="1">
    <source>
        <dbReference type="SAM" id="MobiDB-lite"/>
    </source>
</evidence>
<keyword evidence="2" id="KW-0472">Membrane</keyword>
<organism evidence="3 4">
    <name type="scientific">Rhodoglobus vestalii</name>
    <dbReference type="NCBI Taxonomy" id="193384"/>
    <lineage>
        <taxon>Bacteria</taxon>
        <taxon>Bacillati</taxon>
        <taxon>Actinomycetota</taxon>
        <taxon>Actinomycetes</taxon>
        <taxon>Micrococcales</taxon>
        <taxon>Microbacteriaceae</taxon>
        <taxon>Rhodoglobus</taxon>
    </lineage>
</organism>
<feature type="transmembrane region" description="Helical" evidence="2">
    <location>
        <begin position="69"/>
        <end position="86"/>
    </location>
</feature>
<keyword evidence="4" id="KW-1185">Reference proteome</keyword>
<reference evidence="3 4" key="1">
    <citation type="submission" date="2019-06" db="EMBL/GenBank/DDBJ databases">
        <title>Sequencing the genomes of 1000 actinobacteria strains.</title>
        <authorList>
            <person name="Klenk H.-P."/>
        </authorList>
    </citation>
    <scope>NUCLEOTIDE SEQUENCE [LARGE SCALE GENOMIC DNA]</scope>
    <source>
        <strain evidence="3 4">DSM 21947</strain>
    </source>
</reference>
<keyword evidence="2" id="KW-1133">Transmembrane helix</keyword>
<comment type="caution">
    <text evidence="3">The sequence shown here is derived from an EMBL/GenBank/DDBJ whole genome shotgun (WGS) entry which is preliminary data.</text>
</comment>
<evidence type="ECO:0000313" key="4">
    <source>
        <dbReference type="Proteomes" id="UP000316560"/>
    </source>
</evidence>
<dbReference type="AlphaFoldDB" id="A0A8H2KAI3"/>
<evidence type="ECO:0000313" key="3">
    <source>
        <dbReference type="EMBL" id="TQO19696.1"/>
    </source>
</evidence>
<proteinExistence type="predicted"/>
<dbReference type="Proteomes" id="UP000316560">
    <property type="component" value="Unassembled WGS sequence"/>
</dbReference>
<keyword evidence="2" id="KW-0812">Transmembrane</keyword>
<dbReference type="RefSeq" id="WP_141990151.1">
    <property type="nucleotide sequence ID" value="NZ_VFRA01000001.1"/>
</dbReference>
<dbReference type="EMBL" id="VFRA01000001">
    <property type="protein sequence ID" value="TQO19696.1"/>
    <property type="molecule type" value="Genomic_DNA"/>
</dbReference>
<protein>
    <submittedName>
        <fullName evidence="3">Uncharacterized protein</fullName>
    </submittedName>
</protein>
<name>A0A8H2KAI3_9MICO</name>
<gene>
    <name evidence="3" type="ORF">FB472_1269</name>
</gene>